<name>A0A081L9Q3_9BACI</name>
<dbReference type="Proteomes" id="UP000028091">
    <property type="component" value="Unassembled WGS sequence"/>
</dbReference>
<evidence type="ECO:0000256" key="2">
    <source>
        <dbReference type="ARBA" id="ARBA00023125"/>
    </source>
</evidence>
<reference evidence="6 7" key="1">
    <citation type="submission" date="2012-09" db="EMBL/GenBank/DDBJ databases">
        <title>Genome Sequence of Bacillus sp. DW5-4.</title>
        <authorList>
            <person name="Lai Q."/>
            <person name="Liu Y."/>
            <person name="Shao Z."/>
        </authorList>
    </citation>
    <scope>NUCLEOTIDE SEQUENCE [LARGE SCALE GENOMIC DNA]</scope>
    <source>
        <strain evidence="6 7">DW5-4</strain>
    </source>
</reference>
<dbReference type="GO" id="GO:0045892">
    <property type="term" value="P:negative regulation of DNA-templated transcription"/>
    <property type="evidence" value="ECO:0007669"/>
    <property type="project" value="InterPro"/>
</dbReference>
<dbReference type="Gene3D" id="1.10.357.10">
    <property type="entry name" value="Tetracycline Repressor, domain 2"/>
    <property type="match status" value="1"/>
</dbReference>
<dbReference type="eggNOG" id="COG1309">
    <property type="taxonomic scope" value="Bacteria"/>
</dbReference>
<keyword evidence="2 4" id="KW-0238">DNA-binding</keyword>
<dbReference type="SUPFAM" id="SSF46689">
    <property type="entry name" value="Homeodomain-like"/>
    <property type="match status" value="1"/>
</dbReference>
<evidence type="ECO:0000256" key="4">
    <source>
        <dbReference type="PROSITE-ProRule" id="PRU00335"/>
    </source>
</evidence>
<keyword evidence="3" id="KW-0804">Transcription</keyword>
<evidence type="ECO:0000256" key="1">
    <source>
        <dbReference type="ARBA" id="ARBA00023015"/>
    </source>
</evidence>
<accession>A0A081L9Q3</accession>
<dbReference type="GO" id="GO:0003677">
    <property type="term" value="F:DNA binding"/>
    <property type="evidence" value="ECO:0007669"/>
    <property type="project" value="UniProtKB-UniRule"/>
</dbReference>
<evidence type="ECO:0000256" key="3">
    <source>
        <dbReference type="ARBA" id="ARBA00023163"/>
    </source>
</evidence>
<dbReference type="InterPro" id="IPR009057">
    <property type="entry name" value="Homeodomain-like_sf"/>
</dbReference>
<dbReference type="PROSITE" id="PS50977">
    <property type="entry name" value="HTH_TETR_2"/>
    <property type="match status" value="1"/>
</dbReference>
<keyword evidence="7" id="KW-1185">Reference proteome</keyword>
<dbReference type="Pfam" id="PF00440">
    <property type="entry name" value="TetR_N"/>
    <property type="match status" value="1"/>
</dbReference>
<dbReference type="EMBL" id="JOTP01000014">
    <property type="protein sequence ID" value="KEP25979.1"/>
    <property type="molecule type" value="Genomic_DNA"/>
</dbReference>
<organism evidence="6 7">
    <name type="scientific">Bacillus zhangzhouensis</name>
    <dbReference type="NCBI Taxonomy" id="1178540"/>
    <lineage>
        <taxon>Bacteria</taxon>
        <taxon>Bacillati</taxon>
        <taxon>Bacillota</taxon>
        <taxon>Bacilli</taxon>
        <taxon>Bacillales</taxon>
        <taxon>Bacillaceae</taxon>
        <taxon>Bacillus</taxon>
    </lineage>
</organism>
<evidence type="ECO:0000313" key="7">
    <source>
        <dbReference type="Proteomes" id="UP000028091"/>
    </source>
</evidence>
<dbReference type="SUPFAM" id="SSF48498">
    <property type="entry name" value="Tetracyclin repressor-like, C-terminal domain"/>
    <property type="match status" value="1"/>
</dbReference>
<dbReference type="Pfam" id="PF02909">
    <property type="entry name" value="TetR_C_1"/>
    <property type="match status" value="1"/>
</dbReference>
<evidence type="ECO:0000259" key="5">
    <source>
        <dbReference type="PROSITE" id="PS50977"/>
    </source>
</evidence>
<dbReference type="RefSeq" id="WP_034322815.1">
    <property type="nucleotide sequence ID" value="NZ_JOTP01000014.1"/>
</dbReference>
<dbReference type="AlphaFoldDB" id="A0A081L9Q3"/>
<comment type="caution">
    <text evidence="6">The sequence shown here is derived from an EMBL/GenBank/DDBJ whole genome shotgun (WGS) entry which is preliminary data.</text>
</comment>
<protein>
    <submittedName>
        <fullName evidence="6">TetR family transcriptional regulator</fullName>
    </submittedName>
</protein>
<gene>
    <name evidence="6" type="ORF">BA70_04950</name>
</gene>
<sequence length="226" mass="25737">MNNSNRRIISRRSRPAKEPLSRELIVKTAHELLKEQGIEGMSMRKVAKALDTGPASLYVYVNNFQELSAYVLDYGLGQMVYPDSADSTWKEQLFDILHTYFLLLFEKPGLAEISLSTIPQGTNFLQLTEHILAALHEGGIKSTSAAWGVDLLLLYVSSVAYEKVSWKKHDSSQISDIKKTFDDADKTRFPFIHRVKEEMFAGDTVSMERFRWGIDVILYGIQKEIN</sequence>
<proteinExistence type="predicted"/>
<evidence type="ECO:0000313" key="6">
    <source>
        <dbReference type="EMBL" id="KEP25979.1"/>
    </source>
</evidence>
<dbReference type="InterPro" id="IPR004111">
    <property type="entry name" value="Repressor_TetR_C"/>
</dbReference>
<dbReference type="InterPro" id="IPR036271">
    <property type="entry name" value="Tet_transcr_reg_TetR-rel_C_sf"/>
</dbReference>
<feature type="DNA-binding region" description="H-T-H motif" evidence="4">
    <location>
        <begin position="42"/>
        <end position="61"/>
    </location>
</feature>
<keyword evidence="1" id="KW-0805">Transcription regulation</keyword>
<dbReference type="InterPro" id="IPR001647">
    <property type="entry name" value="HTH_TetR"/>
</dbReference>
<feature type="domain" description="HTH tetR-type" evidence="5">
    <location>
        <begin position="19"/>
        <end position="79"/>
    </location>
</feature>